<dbReference type="OrthoDB" id="408373at2759"/>
<gene>
    <name evidence="2" type="ORF">DM01DRAFT_1332169</name>
</gene>
<reference evidence="2 3" key="1">
    <citation type="submission" date="2016-07" db="EMBL/GenBank/DDBJ databases">
        <title>Pervasive Adenine N6-methylation of Active Genes in Fungi.</title>
        <authorList>
            <consortium name="DOE Joint Genome Institute"/>
            <person name="Mondo S.J."/>
            <person name="Dannebaum R.O."/>
            <person name="Kuo R.C."/>
            <person name="Labutti K."/>
            <person name="Haridas S."/>
            <person name="Kuo A."/>
            <person name="Salamov A."/>
            <person name="Ahrendt S.R."/>
            <person name="Lipzen A."/>
            <person name="Sullivan W."/>
            <person name="Andreopoulos W.B."/>
            <person name="Clum A."/>
            <person name="Lindquist E."/>
            <person name="Daum C."/>
            <person name="Ramamoorthy G.K."/>
            <person name="Gryganskyi A."/>
            <person name="Culley D."/>
            <person name="Magnuson J.K."/>
            <person name="James T.Y."/>
            <person name="O'Malley M.A."/>
            <person name="Stajich J.E."/>
            <person name="Spatafora J.W."/>
            <person name="Visel A."/>
            <person name="Grigoriev I.V."/>
        </authorList>
    </citation>
    <scope>NUCLEOTIDE SEQUENCE [LARGE SCALE GENOMIC DNA]</scope>
    <source>
        <strain evidence="2 3">NRRL 3301</strain>
    </source>
</reference>
<evidence type="ECO:0000313" key="2">
    <source>
        <dbReference type="EMBL" id="ORX61569.1"/>
    </source>
</evidence>
<dbReference type="GO" id="GO:0047372">
    <property type="term" value="F:monoacylglycerol lipase activity"/>
    <property type="evidence" value="ECO:0007669"/>
    <property type="project" value="TreeGrafter"/>
</dbReference>
<dbReference type="PANTHER" id="PTHR43798:SF5">
    <property type="entry name" value="MONOACYLGLYCEROL LIPASE ABHD6"/>
    <property type="match status" value="1"/>
</dbReference>
<proteinExistence type="predicted"/>
<organism evidence="2 3">
    <name type="scientific">Hesseltinella vesiculosa</name>
    <dbReference type="NCBI Taxonomy" id="101127"/>
    <lineage>
        <taxon>Eukaryota</taxon>
        <taxon>Fungi</taxon>
        <taxon>Fungi incertae sedis</taxon>
        <taxon>Mucoromycota</taxon>
        <taxon>Mucoromycotina</taxon>
        <taxon>Mucoromycetes</taxon>
        <taxon>Mucorales</taxon>
        <taxon>Cunninghamellaceae</taxon>
        <taxon>Hesseltinella</taxon>
    </lineage>
</organism>
<comment type="caution">
    <text evidence="2">The sequence shown here is derived from an EMBL/GenBank/DDBJ whole genome shotgun (WGS) entry which is preliminary data.</text>
</comment>
<dbReference type="Proteomes" id="UP000242146">
    <property type="component" value="Unassembled WGS sequence"/>
</dbReference>
<name>A0A1X2GUC0_9FUNG</name>
<dbReference type="SUPFAM" id="SSF53474">
    <property type="entry name" value="alpha/beta-Hydrolases"/>
    <property type="match status" value="1"/>
</dbReference>
<keyword evidence="3" id="KW-1185">Reference proteome</keyword>
<keyword evidence="2" id="KW-0378">Hydrolase</keyword>
<evidence type="ECO:0000259" key="1">
    <source>
        <dbReference type="Pfam" id="PF12697"/>
    </source>
</evidence>
<dbReference type="InterPro" id="IPR000073">
    <property type="entry name" value="AB_hydrolase_1"/>
</dbReference>
<dbReference type="AlphaFoldDB" id="A0A1X2GUC0"/>
<evidence type="ECO:0000313" key="3">
    <source>
        <dbReference type="Proteomes" id="UP000242146"/>
    </source>
</evidence>
<accession>A0A1X2GUC0</accession>
<dbReference type="EMBL" id="MCGT01000003">
    <property type="protein sequence ID" value="ORX61569.1"/>
    <property type="molecule type" value="Genomic_DNA"/>
</dbReference>
<dbReference type="GO" id="GO:0046464">
    <property type="term" value="P:acylglycerol catabolic process"/>
    <property type="evidence" value="ECO:0007669"/>
    <property type="project" value="TreeGrafter"/>
</dbReference>
<dbReference type="InterPro" id="IPR050266">
    <property type="entry name" value="AB_hydrolase_sf"/>
</dbReference>
<dbReference type="STRING" id="101127.A0A1X2GUC0"/>
<protein>
    <submittedName>
        <fullName evidence="2">Alpha/beta-hydrolase</fullName>
    </submittedName>
</protein>
<dbReference type="Gene3D" id="3.40.50.1820">
    <property type="entry name" value="alpha/beta hydrolase"/>
    <property type="match status" value="1"/>
</dbReference>
<sequence>MDSVPSVTQRHQEHGSLIVSYLYELDCQKEAPLIVLFHGAGGDQHLFQGLISPLTKAGYRLLLSDFPGHGQSQMTTATHESDLDFTRLAHLSHLMVTTYLGQRPTSQVILGGVSMGGILAQCLARQHDRSFPISAVLCVGCPCLDITEPQLDWIPFYQTASLDEALPFLAVARQSIVDSVYLPEAKVQAKLALDNVSDPTLFASFKAIATVSADSFGPYPRNLPLLLLRGEHDVHADPIMQAWDALHPADQNAYQIIPLAGHLTTLDAPALVAHALLHFLRQ</sequence>
<dbReference type="InterPro" id="IPR029058">
    <property type="entry name" value="AB_hydrolase_fold"/>
</dbReference>
<feature type="domain" description="AB hydrolase-1" evidence="1">
    <location>
        <begin position="34"/>
        <end position="274"/>
    </location>
</feature>
<dbReference type="GO" id="GO:0016020">
    <property type="term" value="C:membrane"/>
    <property type="evidence" value="ECO:0007669"/>
    <property type="project" value="TreeGrafter"/>
</dbReference>
<dbReference type="Pfam" id="PF12697">
    <property type="entry name" value="Abhydrolase_6"/>
    <property type="match status" value="1"/>
</dbReference>
<dbReference type="PANTHER" id="PTHR43798">
    <property type="entry name" value="MONOACYLGLYCEROL LIPASE"/>
    <property type="match status" value="1"/>
</dbReference>